<dbReference type="Gene3D" id="1.20.1280.50">
    <property type="match status" value="1"/>
</dbReference>
<evidence type="ECO:0000313" key="3">
    <source>
        <dbReference type="Proteomes" id="UP000007431"/>
    </source>
</evidence>
<organism evidence="3">
    <name type="scientific">Schizophyllum commune (strain H4-8 / FGSC 9210)</name>
    <name type="common">Split gill fungus</name>
    <dbReference type="NCBI Taxonomy" id="578458"/>
    <lineage>
        <taxon>Eukaryota</taxon>
        <taxon>Fungi</taxon>
        <taxon>Dikarya</taxon>
        <taxon>Basidiomycota</taxon>
        <taxon>Agaricomycotina</taxon>
        <taxon>Agaricomycetes</taxon>
        <taxon>Agaricomycetidae</taxon>
        <taxon>Agaricales</taxon>
        <taxon>Schizophyllaceae</taxon>
        <taxon>Schizophyllum</taxon>
    </lineage>
</organism>
<dbReference type="EMBL" id="GL377312">
    <property type="protein sequence ID" value="EFI92808.1"/>
    <property type="molecule type" value="Genomic_DNA"/>
</dbReference>
<feature type="non-terminal residue" evidence="2">
    <location>
        <position position="465"/>
    </location>
</feature>
<reference evidence="2 3" key="1">
    <citation type="journal article" date="2010" name="Nat. Biotechnol.">
        <title>Genome sequence of the model mushroom Schizophyllum commune.</title>
        <authorList>
            <person name="Ohm R.A."/>
            <person name="de Jong J.F."/>
            <person name="Lugones L.G."/>
            <person name="Aerts A."/>
            <person name="Kothe E."/>
            <person name="Stajich J.E."/>
            <person name="de Vries R.P."/>
            <person name="Record E."/>
            <person name="Levasseur A."/>
            <person name="Baker S.E."/>
            <person name="Bartholomew K.A."/>
            <person name="Coutinho P.M."/>
            <person name="Erdmann S."/>
            <person name="Fowler T.J."/>
            <person name="Gathman A.C."/>
            <person name="Lombard V."/>
            <person name="Henrissat B."/>
            <person name="Knabe N."/>
            <person name="Kuees U."/>
            <person name="Lilly W.W."/>
            <person name="Lindquist E."/>
            <person name="Lucas S."/>
            <person name="Magnuson J.K."/>
            <person name="Piumi F."/>
            <person name="Raudaskoski M."/>
            <person name="Salamov A."/>
            <person name="Schmutz J."/>
            <person name="Schwarze F.W.M.R."/>
            <person name="vanKuyk P.A."/>
            <person name="Horton J.S."/>
            <person name="Grigoriev I.V."/>
            <person name="Woesten H.A.B."/>
        </authorList>
    </citation>
    <scope>NUCLEOTIDE SEQUENCE [LARGE SCALE GENOMIC DNA]</scope>
    <source>
        <strain evidence="3">H4-8 / FGSC 9210</strain>
    </source>
</reference>
<dbReference type="Pfam" id="PF12937">
    <property type="entry name" value="F-box-like"/>
    <property type="match status" value="1"/>
</dbReference>
<protein>
    <recommendedName>
        <fullName evidence="1">F-box domain-containing protein</fullName>
    </recommendedName>
</protein>
<dbReference type="HOGENOM" id="CLU_018544_13_1_1"/>
<dbReference type="eggNOG" id="ENOG502RD4M">
    <property type="taxonomic scope" value="Eukaryota"/>
</dbReference>
<evidence type="ECO:0000313" key="2">
    <source>
        <dbReference type="EMBL" id="EFI92808.1"/>
    </source>
</evidence>
<name>D8QGQ8_SCHCM</name>
<evidence type="ECO:0000259" key="1">
    <source>
        <dbReference type="Pfam" id="PF12937"/>
    </source>
</evidence>
<gene>
    <name evidence="2" type="ORF">SCHCODRAFT_113048</name>
</gene>
<dbReference type="RefSeq" id="XP_003027711.1">
    <property type="nucleotide sequence ID" value="XM_003027665.1"/>
</dbReference>
<dbReference type="KEGG" id="scm:SCHCO_02553901"/>
<keyword evidence="3" id="KW-1185">Reference proteome</keyword>
<dbReference type="GeneID" id="9597213"/>
<dbReference type="OrthoDB" id="3237066at2759"/>
<feature type="domain" description="F-box" evidence="1">
    <location>
        <begin position="81"/>
        <end position="134"/>
    </location>
</feature>
<dbReference type="SUPFAM" id="SSF81383">
    <property type="entry name" value="F-box domain"/>
    <property type="match status" value="1"/>
</dbReference>
<dbReference type="AlphaFoldDB" id="D8QGQ8"/>
<dbReference type="Proteomes" id="UP000007431">
    <property type="component" value="Unassembled WGS sequence"/>
</dbReference>
<dbReference type="InterPro" id="IPR001810">
    <property type="entry name" value="F-box_dom"/>
</dbReference>
<dbReference type="InParanoid" id="D8QGQ8"/>
<dbReference type="VEuPathDB" id="FungiDB:SCHCODRAFT_02553901"/>
<accession>D8QGQ8</accession>
<sequence>MSLRQIPRRLSLEERLEHAASITNLAMLRTSSEPFHIQIQTIKWLTFLLESELRSLPPDDDFTRKKILAQLDTNRLILAPIRRLPLELLSYIFSLVVKKSPLRTVNIAAALSRICAAWRKVARAHPALWTTVYVENLNDFDEYRELFLPLTKDRPLELRCDDLEILEDLWDRMAPYAPRWRRITLGARHGRLPDLQVLHMESLERLVVFAYDAPISSELSVLDFVVAPRLCHIGLTLDVLQSKRQLHVPVARTLKSLMIETIEPFPITRVLPLLLECAATLRVLTLKIRDPLGGTEGSSPACASDILVMPVLTDLRVNDSACALLYHITTPLLEELVLSTVPAYGSHMLLQFLTRSQASHHLLDFRVYKTEERDASTWFPCVELMHSLRDLHFDELLSNEDFLERMVLHADKPPILPSLNKIAISNIYYRHIELRGLIREMCKSRSTMITIGGHRASLTLNWLAD</sequence>
<proteinExistence type="predicted"/>
<dbReference type="InterPro" id="IPR036047">
    <property type="entry name" value="F-box-like_dom_sf"/>
</dbReference>